<evidence type="ECO:0000313" key="4">
    <source>
        <dbReference type="EMBL" id="QCW99568.1"/>
    </source>
</evidence>
<keyword evidence="3" id="KW-0106">Calcium</keyword>
<name>A0A5B7SQ93_9FLAO</name>
<dbReference type="GO" id="GO:0030246">
    <property type="term" value="F:carbohydrate binding"/>
    <property type="evidence" value="ECO:0007669"/>
    <property type="project" value="InterPro"/>
</dbReference>
<dbReference type="Gene3D" id="2.70.98.10">
    <property type="match status" value="1"/>
</dbReference>
<dbReference type="InterPro" id="IPR027839">
    <property type="entry name" value="DUF4432"/>
</dbReference>
<dbReference type="EMBL" id="CP040710">
    <property type="protein sequence ID" value="QCW99568.1"/>
    <property type="molecule type" value="Genomic_DNA"/>
</dbReference>
<sequence length="355" mass="39175">MSNTDFIHTGKDKISNVAQIGGIETSILDNGLGRGTRIAWINTGTGLRYKVILDRAMDIGEAFHNQHSLAWLSHTGTTPPERFSDTGMGWIRNFGGGLLTTCGLSHVGGPEDDEYGTRGLHGRISNTPAEIVSIVQPDPIAGKMEMSVTGIVREAQVFGPVLELKRTISGKLGEPKISVQDEVVNRGNEEVPHMLLYHVNFGWPLVDEGTEILWKGSWRSPTPDSDQKIFKEGSSYRVCPPPMESHSGSGEDVAFIDVDADGNGQSNCGLYNKKLNLAVAVRFPKKQLPWLINWQHWGKNEYVTALEPATNPPIGQKKARKEGNLIFLEPGERRSYSLDIEVISPEKIEAFRTEF</sequence>
<comment type="cofactor">
    <cofactor evidence="1">
        <name>Ca(2+)</name>
        <dbReference type="ChEBI" id="CHEBI:29108"/>
    </cofactor>
</comment>
<dbReference type="CDD" id="cd09023">
    <property type="entry name" value="Aldose_epim_Ec_c4013"/>
    <property type="match status" value="1"/>
</dbReference>
<dbReference type="KEGG" id="asag:FGM00_05420"/>
<evidence type="ECO:0000313" key="5">
    <source>
        <dbReference type="Proteomes" id="UP000310017"/>
    </source>
</evidence>
<dbReference type="RefSeq" id="WP_138851921.1">
    <property type="nucleotide sequence ID" value="NZ_CP040710.1"/>
</dbReference>
<accession>A0A5B7SQ93</accession>
<reference evidence="4 5" key="1">
    <citation type="submission" date="2019-05" db="EMBL/GenBank/DDBJ databases">
        <title>Genome sequencing of F202Z8.</title>
        <authorList>
            <person name="Kwon Y.M."/>
        </authorList>
    </citation>
    <scope>NUCLEOTIDE SEQUENCE [LARGE SCALE GENOMIC DNA]</scope>
    <source>
        <strain evidence="4 5">F202Z8</strain>
    </source>
</reference>
<dbReference type="AlphaFoldDB" id="A0A5B7SQ93"/>
<evidence type="ECO:0000256" key="2">
    <source>
        <dbReference type="ARBA" id="ARBA00011245"/>
    </source>
</evidence>
<keyword evidence="5" id="KW-1185">Reference proteome</keyword>
<gene>
    <name evidence="4" type="ORF">FGM00_05420</name>
</gene>
<comment type="subunit">
    <text evidence="2">Monomer.</text>
</comment>
<evidence type="ECO:0000256" key="3">
    <source>
        <dbReference type="ARBA" id="ARBA00022837"/>
    </source>
</evidence>
<dbReference type="Proteomes" id="UP000310017">
    <property type="component" value="Chromosome"/>
</dbReference>
<dbReference type="Pfam" id="PF14486">
    <property type="entry name" value="DUF4432"/>
    <property type="match status" value="1"/>
</dbReference>
<evidence type="ECO:0000256" key="1">
    <source>
        <dbReference type="ARBA" id="ARBA00001913"/>
    </source>
</evidence>
<protein>
    <submittedName>
        <fullName evidence="4">DUF4432 family protein</fullName>
    </submittedName>
</protein>
<dbReference type="OrthoDB" id="9791280at2"/>
<proteinExistence type="predicted"/>
<organism evidence="4 5">
    <name type="scientific">Aggregatimonas sangjinii</name>
    <dbReference type="NCBI Taxonomy" id="2583587"/>
    <lineage>
        <taxon>Bacteria</taxon>
        <taxon>Pseudomonadati</taxon>
        <taxon>Bacteroidota</taxon>
        <taxon>Flavobacteriia</taxon>
        <taxon>Flavobacteriales</taxon>
        <taxon>Flavobacteriaceae</taxon>
        <taxon>Aggregatimonas</taxon>
    </lineage>
</organism>
<dbReference type="InterPro" id="IPR014718">
    <property type="entry name" value="GH-type_carb-bd"/>
</dbReference>